<name>A0A250XHB1_9CHLO</name>
<dbReference type="EMBL" id="BEGY01000081">
    <property type="protein sequence ID" value="GAX82464.1"/>
    <property type="molecule type" value="Genomic_DNA"/>
</dbReference>
<organism evidence="8 9">
    <name type="scientific">Chlamydomonas eustigma</name>
    <dbReference type="NCBI Taxonomy" id="1157962"/>
    <lineage>
        <taxon>Eukaryota</taxon>
        <taxon>Viridiplantae</taxon>
        <taxon>Chlorophyta</taxon>
        <taxon>core chlorophytes</taxon>
        <taxon>Chlorophyceae</taxon>
        <taxon>CS clade</taxon>
        <taxon>Chlamydomonadales</taxon>
        <taxon>Chlamydomonadaceae</taxon>
        <taxon>Chlamydomonas</taxon>
    </lineage>
</organism>
<dbReference type="AlphaFoldDB" id="A0A250XHB1"/>
<gene>
    <name evidence="8" type="ORF">CEUSTIGMA_g9891.t1</name>
</gene>
<keyword evidence="5 7" id="KW-1133">Transmembrane helix</keyword>
<dbReference type="OrthoDB" id="260807at2759"/>
<evidence type="ECO:0000256" key="4">
    <source>
        <dbReference type="ARBA" id="ARBA00022692"/>
    </source>
</evidence>
<reference evidence="8 9" key="1">
    <citation type="submission" date="2017-08" db="EMBL/GenBank/DDBJ databases">
        <title>Acidophilic green algal genome provides insights into adaptation to an acidic environment.</title>
        <authorList>
            <person name="Hirooka S."/>
            <person name="Hirose Y."/>
            <person name="Kanesaki Y."/>
            <person name="Higuchi S."/>
            <person name="Fujiwara T."/>
            <person name="Onuma R."/>
            <person name="Era A."/>
            <person name="Ohbayashi R."/>
            <person name="Uzuka A."/>
            <person name="Nozaki H."/>
            <person name="Yoshikawa H."/>
            <person name="Miyagishima S.Y."/>
        </authorList>
    </citation>
    <scope>NUCLEOTIDE SEQUENCE [LARGE SCALE GENOMIC DNA]</scope>
    <source>
        <strain evidence="8 9">NIES-2499</strain>
    </source>
</reference>
<feature type="transmembrane region" description="Helical" evidence="7">
    <location>
        <begin position="26"/>
        <end position="46"/>
    </location>
</feature>
<feature type="transmembrane region" description="Helical" evidence="7">
    <location>
        <begin position="232"/>
        <end position="255"/>
    </location>
</feature>
<protein>
    <recommendedName>
        <fullName evidence="7">Phosphate transporter</fullName>
    </recommendedName>
</protein>
<accession>A0A250XHB1</accession>
<evidence type="ECO:0000256" key="3">
    <source>
        <dbReference type="ARBA" id="ARBA00022592"/>
    </source>
</evidence>
<feature type="transmembrane region" description="Helical" evidence="7">
    <location>
        <begin position="132"/>
        <end position="156"/>
    </location>
</feature>
<dbReference type="GO" id="GO:0016020">
    <property type="term" value="C:membrane"/>
    <property type="evidence" value="ECO:0007669"/>
    <property type="project" value="UniProtKB-SubCell"/>
</dbReference>
<dbReference type="GO" id="GO:0005315">
    <property type="term" value="F:phosphate transmembrane transporter activity"/>
    <property type="evidence" value="ECO:0007669"/>
    <property type="project" value="InterPro"/>
</dbReference>
<keyword evidence="2 7" id="KW-0813">Transport</keyword>
<feature type="transmembrane region" description="Helical" evidence="7">
    <location>
        <begin position="195"/>
        <end position="220"/>
    </location>
</feature>
<evidence type="ECO:0000313" key="9">
    <source>
        <dbReference type="Proteomes" id="UP000232323"/>
    </source>
</evidence>
<evidence type="ECO:0000256" key="7">
    <source>
        <dbReference type="RuleBase" id="RU363058"/>
    </source>
</evidence>
<evidence type="ECO:0000313" key="8">
    <source>
        <dbReference type="EMBL" id="GAX82464.1"/>
    </source>
</evidence>
<keyword evidence="3 7" id="KW-0592">Phosphate transport</keyword>
<evidence type="ECO:0000256" key="5">
    <source>
        <dbReference type="ARBA" id="ARBA00022989"/>
    </source>
</evidence>
<keyword evidence="9" id="KW-1185">Reference proteome</keyword>
<evidence type="ECO:0000256" key="6">
    <source>
        <dbReference type="ARBA" id="ARBA00023136"/>
    </source>
</evidence>
<feature type="transmembrane region" description="Helical" evidence="7">
    <location>
        <begin position="289"/>
        <end position="313"/>
    </location>
</feature>
<comment type="caution">
    <text evidence="8">The sequence shown here is derived from an EMBL/GenBank/DDBJ whole genome shotgun (WGS) entry which is preliminary data.</text>
</comment>
<dbReference type="Proteomes" id="UP000232323">
    <property type="component" value="Unassembled WGS sequence"/>
</dbReference>
<dbReference type="PANTHER" id="PTHR11101">
    <property type="entry name" value="PHOSPHATE TRANSPORTER"/>
    <property type="match status" value="1"/>
</dbReference>
<sequence>MIHSDTYIAKRLNTNLRRLQHKKKPLRQVTSTTLVWYIMSSAPIIEGFWNDYTWMVVCGALASFYMAWGIGANDVANSFATSVGSRTLKLWQACIIAGIFEFLGAMVLGGETTKTVASDISNVSMFSDVPEIYMYGMLCSVAIAGTWLLVATYWCLPVSTTHSIIGAIMGFSLVYGGWNGVMWHQERGDFPYTKGFLPVVLSWFFSPIIGGVLSSIIFYLNRHLILRRNNSANLAIWSLPLLLFITIFINMLFVLGKGAKSDMEKTWPCKPAFGYHGLSYNDCSDLYNASAWISACCGAFCAIVGGLILVPLLHRKLQHDIQESEGAAAADVEKVEVRPELKQELEGLEDLPKESPCDRITIHEVPEDAPFYMLPHHYCKWMYTCMAKQTLRGLYYEVHEEGISSSTEVAAIHGNAEVFDVNTERIYQYLQVFTACCVAFAHGANDVANSIGPFSGIYTTYMTHAVPTGTTQTEKWIFVLGGVGIVIGLMTYGYNIIMQLGVKMLKLTPSRGFSVELAAGLTISLASFFGIPVSTTQIIVGAEMGVGLVENVKTGLNFPVLLRTMGGWVWTILLALAFTAALFSAGAYAPSIAMSNEIRDYRMQLYNEASSVFSALNATNMEYANNSAWWTNTEVQINGSQLNATLQAESIALRKAMYKYDSIKGKYGNKQYISNQQVLYYLNQALELQNETSVTTIGAGTAARSS</sequence>
<evidence type="ECO:0000256" key="1">
    <source>
        <dbReference type="ARBA" id="ARBA00004141"/>
    </source>
</evidence>
<keyword evidence="4 7" id="KW-0812">Transmembrane</keyword>
<comment type="subcellular location">
    <subcellularLocation>
        <location evidence="1 7">Membrane</location>
        <topology evidence="1 7">Multi-pass membrane protein</topology>
    </subcellularLocation>
</comment>
<dbReference type="PANTHER" id="PTHR11101:SF96">
    <property type="entry name" value="PHOSPHATE TRANSPORTER"/>
    <property type="match status" value="1"/>
</dbReference>
<dbReference type="Pfam" id="PF01384">
    <property type="entry name" value="PHO4"/>
    <property type="match status" value="1"/>
</dbReference>
<feature type="transmembrane region" description="Helical" evidence="7">
    <location>
        <begin position="517"/>
        <end position="540"/>
    </location>
</feature>
<proteinExistence type="inferred from homology"/>
<dbReference type="STRING" id="1157962.A0A250XHB1"/>
<feature type="transmembrane region" description="Helical" evidence="7">
    <location>
        <begin position="568"/>
        <end position="589"/>
    </location>
</feature>
<feature type="transmembrane region" description="Helical" evidence="7">
    <location>
        <begin position="90"/>
        <end position="109"/>
    </location>
</feature>
<feature type="transmembrane region" description="Helical" evidence="7">
    <location>
        <begin position="52"/>
        <end position="70"/>
    </location>
</feature>
<evidence type="ECO:0000256" key="2">
    <source>
        <dbReference type="ARBA" id="ARBA00022448"/>
    </source>
</evidence>
<feature type="transmembrane region" description="Helical" evidence="7">
    <location>
        <begin position="476"/>
        <end position="497"/>
    </location>
</feature>
<comment type="function">
    <text evidence="7">Sodium-phosphate symporter.</text>
</comment>
<keyword evidence="6 7" id="KW-0472">Membrane</keyword>
<comment type="similarity">
    <text evidence="7">Belongs to the inorganic phosphate transporter (PiT) (TC 2.A.20) family.</text>
</comment>
<dbReference type="InterPro" id="IPR001204">
    <property type="entry name" value="Phos_transporter"/>
</dbReference>
<feature type="transmembrane region" description="Helical" evidence="7">
    <location>
        <begin position="163"/>
        <end position="183"/>
    </location>
</feature>
<dbReference type="GO" id="GO:0035435">
    <property type="term" value="P:phosphate ion transmembrane transport"/>
    <property type="evidence" value="ECO:0007669"/>
    <property type="project" value="TreeGrafter"/>
</dbReference>